<dbReference type="Gene3D" id="2.60.40.10">
    <property type="entry name" value="Immunoglobulins"/>
    <property type="match status" value="1"/>
</dbReference>
<evidence type="ECO:0000313" key="4">
    <source>
        <dbReference type="Proteomes" id="UP001165393"/>
    </source>
</evidence>
<sequence length="182" mass="19824">MVRFSCFSVLLLISSVTYAQSDVYRWVNEDGVEVFSDQPITGATSVDLSTKAINIVESTKPSTNAISAQKEVQKEIAMLKIESPNHKATIRNATGELIVTASTTLPVGVTQRLELFLDGVSVSEPQSGTNFKLTGIERGEHQLQLKLVNNQGSLLSESSTVTFYMHRPSAQRKPIATPTPTN</sequence>
<dbReference type="InterPro" id="IPR013783">
    <property type="entry name" value="Ig-like_fold"/>
</dbReference>
<evidence type="ECO:0000256" key="1">
    <source>
        <dbReference type="SAM" id="SignalP"/>
    </source>
</evidence>
<dbReference type="Pfam" id="PF13511">
    <property type="entry name" value="DUF4124"/>
    <property type="match status" value="1"/>
</dbReference>
<dbReference type="RefSeq" id="WP_251262495.1">
    <property type="nucleotide sequence ID" value="NZ_JAMQGP010000008.1"/>
</dbReference>
<protein>
    <submittedName>
        <fullName evidence="3">DUF4124 domain-containing protein</fullName>
    </submittedName>
</protein>
<gene>
    <name evidence="3" type="ORF">NAF29_15300</name>
</gene>
<feature type="domain" description="DUF4124" evidence="2">
    <location>
        <begin position="10"/>
        <end position="52"/>
    </location>
</feature>
<keyword evidence="4" id="KW-1185">Reference proteome</keyword>
<organism evidence="3 4">
    <name type="scientific">Echinimonas agarilytica</name>
    <dbReference type="NCBI Taxonomy" id="1215918"/>
    <lineage>
        <taxon>Bacteria</taxon>
        <taxon>Pseudomonadati</taxon>
        <taxon>Pseudomonadota</taxon>
        <taxon>Gammaproteobacteria</taxon>
        <taxon>Alteromonadales</taxon>
        <taxon>Echinimonadaceae</taxon>
        <taxon>Echinimonas</taxon>
    </lineage>
</organism>
<dbReference type="EMBL" id="JAMQGP010000008">
    <property type="protein sequence ID" value="MCM2681020.1"/>
    <property type="molecule type" value="Genomic_DNA"/>
</dbReference>
<accession>A0AA41W8M0</accession>
<name>A0AA41W8M0_9GAMM</name>
<reference evidence="3 4" key="1">
    <citation type="journal article" date="2013" name="Antonie Van Leeuwenhoek">
        <title>Echinimonas agarilytica gen. nov., sp. nov., a new gammaproteobacterium isolated from the sea urchin Strongylocentrotus intermedius.</title>
        <authorList>
            <person name="Nedashkovskaya O.I."/>
            <person name="Stenkova A.M."/>
            <person name="Zhukova N.V."/>
            <person name="Van Trappen S."/>
            <person name="Lee J.S."/>
            <person name="Kim S.B."/>
        </authorList>
    </citation>
    <scope>NUCLEOTIDE SEQUENCE [LARGE SCALE GENOMIC DNA]</scope>
    <source>
        <strain evidence="3 4">KMM 6351</strain>
    </source>
</reference>
<evidence type="ECO:0000259" key="2">
    <source>
        <dbReference type="Pfam" id="PF13511"/>
    </source>
</evidence>
<keyword evidence="1" id="KW-0732">Signal</keyword>
<feature type="chain" id="PRO_5041381543" evidence="1">
    <location>
        <begin position="20"/>
        <end position="182"/>
    </location>
</feature>
<feature type="signal peptide" evidence="1">
    <location>
        <begin position="1"/>
        <end position="19"/>
    </location>
</feature>
<dbReference type="Proteomes" id="UP001165393">
    <property type="component" value="Unassembled WGS sequence"/>
</dbReference>
<evidence type="ECO:0000313" key="3">
    <source>
        <dbReference type="EMBL" id="MCM2681020.1"/>
    </source>
</evidence>
<proteinExistence type="predicted"/>
<comment type="caution">
    <text evidence="3">The sequence shown here is derived from an EMBL/GenBank/DDBJ whole genome shotgun (WGS) entry which is preliminary data.</text>
</comment>
<dbReference type="InterPro" id="IPR025392">
    <property type="entry name" value="DUF4124"/>
</dbReference>
<dbReference type="AlphaFoldDB" id="A0AA41W8M0"/>